<keyword evidence="5" id="KW-0573">Peptidoglycan synthesis</keyword>
<sequence length="404" mass="40959">MSRARRIALTGVAAALLVSGGVYVPVTLTADPPPAVAQVDAPDPVVNVLTPEAWPGAGVSAVGAVGFDGVLATDDATPTPRPMASITKIVTALVVLQAKPLAPGEEGPQVTFTAEDEALRGQILQQDGIVEPAVPGTSLAQRDLLEGALLASANNYAAALGVWAYGSNDAFVAAANAWLAEHGLTGTHVADAMGLSPETVSTTADLVRIGEMALADPVLSGIVDQRSADLPGVGTIQNRNMLAAVPGFRGIKTGTLEQAGKCLLWAVDTKVGDRDVTLVGITLGARDHAELARQVVALLPTVTANLHVVRVATAGEPFADYATAWGATAQAVATEDESLLVWGDTPVTTTVDARGAGEAAAGDAVGTATVTAGAQSVEVPLALDRAIPGPDGWWRLGNPAQLLG</sequence>
<feature type="binding site" evidence="8">
    <location>
        <position position="252"/>
    </location>
    <ligand>
        <name>substrate</name>
    </ligand>
</feature>
<evidence type="ECO:0000313" key="11">
    <source>
        <dbReference type="EMBL" id="OQJ63651.1"/>
    </source>
</evidence>
<evidence type="ECO:0000256" key="8">
    <source>
        <dbReference type="PIRSR" id="PIRSR618044-2"/>
    </source>
</evidence>
<dbReference type="EMBL" id="MZMQ01000001">
    <property type="protein sequence ID" value="OQJ63651.1"/>
    <property type="molecule type" value="Genomic_DNA"/>
</dbReference>
<keyword evidence="4" id="KW-0133">Cell shape</keyword>
<dbReference type="PRINTS" id="PR00725">
    <property type="entry name" value="DADACBPTASE1"/>
</dbReference>
<accession>A0A225CFX9</accession>
<dbReference type="Pfam" id="PF00768">
    <property type="entry name" value="Peptidase_S11"/>
    <property type="match status" value="1"/>
</dbReference>
<feature type="active site" description="Acyl-ester intermediate" evidence="7">
    <location>
        <position position="85"/>
    </location>
</feature>
<keyword evidence="12" id="KW-1185">Reference proteome</keyword>
<evidence type="ECO:0000259" key="10">
    <source>
        <dbReference type="Pfam" id="PF00768"/>
    </source>
</evidence>
<keyword evidence="11" id="KW-0121">Carboxypeptidase</keyword>
<reference evidence="11" key="1">
    <citation type="submission" date="2017-08" db="EMBL/GenBank/DDBJ databases">
        <title>Genomes of multiple Clavibacter strains from different subspecies.</title>
        <authorList>
            <person name="Yuan X.-K."/>
            <person name="Li X.-S."/>
            <person name="Nie J."/>
            <person name="De Boer S.H."/>
        </authorList>
    </citation>
    <scope>NUCLEOTIDE SEQUENCE [LARGE SCALE GENOMIC DNA]</scope>
    <source>
        <strain evidence="11">ATCC 33566</strain>
    </source>
</reference>
<dbReference type="InterPro" id="IPR001967">
    <property type="entry name" value="Peptidase_S11_N"/>
</dbReference>
<evidence type="ECO:0000256" key="6">
    <source>
        <dbReference type="ARBA" id="ARBA00023316"/>
    </source>
</evidence>
<evidence type="ECO:0000256" key="5">
    <source>
        <dbReference type="ARBA" id="ARBA00022984"/>
    </source>
</evidence>
<dbReference type="GO" id="GO:0009002">
    <property type="term" value="F:serine-type D-Ala-D-Ala carboxypeptidase activity"/>
    <property type="evidence" value="ECO:0007669"/>
    <property type="project" value="InterPro"/>
</dbReference>
<name>A0A225CFX9_9MICO</name>
<evidence type="ECO:0000256" key="1">
    <source>
        <dbReference type="ARBA" id="ARBA00007164"/>
    </source>
</evidence>
<feature type="active site" description="Proton acceptor" evidence="7">
    <location>
        <position position="88"/>
    </location>
</feature>
<proteinExistence type="inferred from homology"/>
<dbReference type="OrthoDB" id="5241551at2"/>
<dbReference type="SUPFAM" id="SSF56601">
    <property type="entry name" value="beta-lactamase/transpeptidase-like"/>
    <property type="match status" value="1"/>
</dbReference>
<protein>
    <submittedName>
        <fullName evidence="11">D-alanyl-D-alanine carboxypeptidase</fullName>
    </submittedName>
</protein>
<dbReference type="GO" id="GO:0006508">
    <property type="term" value="P:proteolysis"/>
    <property type="evidence" value="ECO:0007669"/>
    <property type="project" value="InterPro"/>
</dbReference>
<dbReference type="GO" id="GO:0009252">
    <property type="term" value="P:peptidoglycan biosynthetic process"/>
    <property type="evidence" value="ECO:0007669"/>
    <property type="project" value="UniProtKB-KW"/>
</dbReference>
<organism evidence="11 12">
    <name type="scientific">Clavibacter tessellarius</name>
    <dbReference type="NCBI Taxonomy" id="31965"/>
    <lineage>
        <taxon>Bacteria</taxon>
        <taxon>Bacillati</taxon>
        <taxon>Actinomycetota</taxon>
        <taxon>Actinomycetes</taxon>
        <taxon>Micrococcales</taxon>
        <taxon>Microbacteriaceae</taxon>
        <taxon>Clavibacter</taxon>
    </lineage>
</organism>
<keyword evidence="11" id="KW-0645">Protease</keyword>
<evidence type="ECO:0000256" key="2">
    <source>
        <dbReference type="ARBA" id="ARBA00022729"/>
    </source>
</evidence>
<dbReference type="InterPro" id="IPR018044">
    <property type="entry name" value="Peptidase_S11"/>
</dbReference>
<dbReference type="Proteomes" id="UP000215316">
    <property type="component" value="Unassembled WGS sequence"/>
</dbReference>
<comment type="caution">
    <text evidence="11">The sequence shown here is derived from an EMBL/GenBank/DDBJ whole genome shotgun (WGS) entry which is preliminary data.</text>
</comment>
<evidence type="ECO:0000256" key="4">
    <source>
        <dbReference type="ARBA" id="ARBA00022960"/>
    </source>
</evidence>
<dbReference type="Gene3D" id="3.40.710.10">
    <property type="entry name" value="DD-peptidase/beta-lactamase superfamily"/>
    <property type="match status" value="1"/>
</dbReference>
<keyword evidence="3" id="KW-0378">Hydrolase</keyword>
<evidence type="ECO:0000256" key="3">
    <source>
        <dbReference type="ARBA" id="ARBA00022801"/>
    </source>
</evidence>
<feature type="active site" evidence="7">
    <location>
        <position position="152"/>
    </location>
</feature>
<keyword evidence="2" id="KW-0732">Signal</keyword>
<evidence type="ECO:0000313" key="12">
    <source>
        <dbReference type="Proteomes" id="UP000215316"/>
    </source>
</evidence>
<feature type="domain" description="Peptidase S11 D-alanyl-D-alanine carboxypeptidase A N-terminal" evidence="10">
    <location>
        <begin position="70"/>
        <end position="279"/>
    </location>
</feature>
<gene>
    <name evidence="11" type="ORF">B5P24_11935</name>
</gene>
<dbReference type="RefSeq" id="WP_094129819.1">
    <property type="nucleotide sequence ID" value="NZ_CP040788.1"/>
</dbReference>
<comment type="similarity">
    <text evidence="1 9">Belongs to the peptidase S11 family.</text>
</comment>
<dbReference type="InterPro" id="IPR012338">
    <property type="entry name" value="Beta-lactam/transpept-like"/>
</dbReference>
<dbReference type="AlphaFoldDB" id="A0A225CFX9"/>
<keyword evidence="6" id="KW-0961">Cell wall biogenesis/degradation</keyword>
<dbReference type="GO" id="GO:0008360">
    <property type="term" value="P:regulation of cell shape"/>
    <property type="evidence" value="ECO:0007669"/>
    <property type="project" value="UniProtKB-KW"/>
</dbReference>
<dbReference type="GO" id="GO:0071555">
    <property type="term" value="P:cell wall organization"/>
    <property type="evidence" value="ECO:0007669"/>
    <property type="project" value="UniProtKB-KW"/>
</dbReference>
<evidence type="ECO:0000256" key="7">
    <source>
        <dbReference type="PIRSR" id="PIRSR618044-1"/>
    </source>
</evidence>
<evidence type="ECO:0000256" key="9">
    <source>
        <dbReference type="RuleBase" id="RU004016"/>
    </source>
</evidence>